<evidence type="ECO:0000313" key="4">
    <source>
        <dbReference type="Proteomes" id="UP000002772"/>
    </source>
</evidence>
<dbReference type="HOGENOM" id="CLU_048408_0_0_10"/>
<feature type="transmembrane region" description="Helical" evidence="1">
    <location>
        <begin position="7"/>
        <end position="25"/>
    </location>
</feature>
<keyword evidence="1" id="KW-0812">Transmembrane</keyword>
<evidence type="ECO:0000313" key="3">
    <source>
        <dbReference type="EMBL" id="EGN57642.1"/>
    </source>
</evidence>
<gene>
    <name evidence="3" type="ORF">Premu_2256</name>
</gene>
<dbReference type="InterPro" id="IPR002881">
    <property type="entry name" value="DUF58"/>
</dbReference>
<dbReference type="STRING" id="688246.Premu_2256"/>
<dbReference type="OrthoDB" id="845740at2"/>
<dbReference type="Proteomes" id="UP000002772">
    <property type="component" value="Unassembled WGS sequence"/>
</dbReference>
<proteinExistence type="predicted"/>
<evidence type="ECO:0000259" key="2">
    <source>
        <dbReference type="Pfam" id="PF01882"/>
    </source>
</evidence>
<dbReference type="SUPFAM" id="SSF53300">
    <property type="entry name" value="vWA-like"/>
    <property type="match status" value="1"/>
</dbReference>
<keyword evidence="4" id="KW-1185">Reference proteome</keyword>
<dbReference type="EMBL" id="GL945017">
    <property type="protein sequence ID" value="EGN57642.1"/>
    <property type="molecule type" value="Genomic_DNA"/>
</dbReference>
<keyword evidence="1" id="KW-0472">Membrane</keyword>
<keyword evidence="1" id="KW-1133">Transmembrane helix</keyword>
<dbReference type="RefSeq" id="WP_007575347.1">
    <property type="nucleotide sequence ID" value="NZ_BPTS01000002.1"/>
</dbReference>
<feature type="domain" description="DUF58" evidence="2">
    <location>
        <begin position="197"/>
        <end position="368"/>
    </location>
</feature>
<dbReference type="Pfam" id="PF01882">
    <property type="entry name" value="DUF58"/>
    <property type="match status" value="1"/>
</dbReference>
<dbReference type="AlphaFoldDB" id="F8N8P7"/>
<organism evidence="3 4">
    <name type="scientific">Hallella multisaccharivorax DSM 17128</name>
    <dbReference type="NCBI Taxonomy" id="688246"/>
    <lineage>
        <taxon>Bacteria</taxon>
        <taxon>Pseudomonadati</taxon>
        <taxon>Bacteroidota</taxon>
        <taxon>Bacteroidia</taxon>
        <taxon>Bacteroidales</taxon>
        <taxon>Prevotellaceae</taxon>
        <taxon>Hallella</taxon>
    </lineage>
</organism>
<evidence type="ECO:0000256" key="1">
    <source>
        <dbReference type="SAM" id="Phobius"/>
    </source>
</evidence>
<accession>F8N8P7</accession>
<dbReference type="PANTHER" id="PTHR33608">
    <property type="entry name" value="BLL2464 PROTEIN"/>
    <property type="match status" value="1"/>
</dbReference>
<protein>
    <recommendedName>
        <fullName evidence="2">DUF58 domain-containing protein</fullName>
    </recommendedName>
</protein>
<reference evidence="4" key="1">
    <citation type="journal article" date="2011" name="Stand. Genomic Sci.">
        <title>Non-contiguous finished genome sequence of the opportunistic oral pathogen Prevotella multisaccharivorax type strain (PPPA20).</title>
        <authorList>
            <person name="Pati A."/>
            <person name="Gronow S."/>
            <person name="Lu M."/>
            <person name="Lapidus A."/>
            <person name="Nolan M."/>
            <person name="Lucas S."/>
            <person name="Hammon N."/>
            <person name="Deshpande S."/>
            <person name="Cheng J.F."/>
            <person name="Tapia R."/>
            <person name="Han C."/>
            <person name="Goodwin L."/>
            <person name="Pitluck S."/>
            <person name="Liolios K."/>
            <person name="Pagani I."/>
            <person name="Mavromatis K."/>
            <person name="Mikhailova N."/>
            <person name="Huntemann M."/>
            <person name="Chen A."/>
            <person name="Palaniappan K."/>
            <person name="Land M."/>
            <person name="Hauser L."/>
            <person name="Detter J.C."/>
            <person name="Brambilla E.M."/>
            <person name="Rohde M."/>
            <person name="Goker M."/>
            <person name="Woyke T."/>
            <person name="Bristow J."/>
            <person name="Eisen J.A."/>
            <person name="Markowitz V."/>
            <person name="Hugenholtz P."/>
            <person name="Kyrpides N.C."/>
            <person name="Klenk H.P."/>
            <person name="Ivanova N."/>
        </authorList>
    </citation>
    <scope>NUCLEOTIDE SEQUENCE [LARGE SCALE GENOMIC DNA]</scope>
    <source>
        <strain evidence="4">DSM 17128</strain>
    </source>
</reference>
<sequence>MFLRQRFYCLAAVIAVIMILGWAWLPFLWMGQVLLVLLVLELAVEAVVLWRTGSVSGTRCCADRFSNGDDNEVVVRVHSHYRLPVSLSVIDEAPVEFQRRDLTFSVRLKPQTGRALHYLLRPVRRGVCHFGRMCVFVSVALRLLERRFTLGEEKTVAVYPSFLLLRQYELLAFSQRLNEMGIKRLRRPGNNTEFEQIKDYVKGDEYRAINWKATARRGRLMVNVYNEERSQRVYCVIDKGRMMQQTSRGMTYLDYAINASLVLSFVSLHREDRPGIVTFDARVSTFLPAERREGQMQAILEQLYRERTAFAESDFSSLVATLGQRVQHRSLLVLFSNFPTPQALRRQLPYLQQLTRRHRVLVILFRDNEIEQFARQRPTTEEACFQQVMAQQAMADKQLIASMLRQYGMETLLVRPEDLSIRLLNQYLDMR</sequence>
<dbReference type="PANTHER" id="PTHR33608:SF3">
    <property type="entry name" value="SLR2013 PROTEIN"/>
    <property type="match status" value="1"/>
</dbReference>
<dbReference type="eggNOG" id="COG1721">
    <property type="taxonomic scope" value="Bacteria"/>
</dbReference>
<dbReference type="InterPro" id="IPR036465">
    <property type="entry name" value="vWFA_dom_sf"/>
</dbReference>
<name>F8N8P7_9BACT</name>